<dbReference type="Proteomes" id="UP000261212">
    <property type="component" value="Unassembled WGS sequence"/>
</dbReference>
<name>A0A3E3E2M4_9FIRM</name>
<reference evidence="1 2" key="1">
    <citation type="submission" date="2018-08" db="EMBL/GenBank/DDBJ databases">
        <title>A genome reference for cultivated species of the human gut microbiota.</title>
        <authorList>
            <person name="Zou Y."/>
            <person name="Xue W."/>
            <person name="Luo G."/>
        </authorList>
    </citation>
    <scope>NUCLEOTIDE SEQUENCE [LARGE SCALE GENOMIC DNA]</scope>
    <source>
        <strain evidence="1 2">AM25-6</strain>
    </source>
</reference>
<gene>
    <name evidence="1" type="ORF">DW687_00490</name>
</gene>
<dbReference type="InterPro" id="IPR045390">
    <property type="entry name" value="ABC-3C_MC3"/>
</dbReference>
<sequence>MEMKSWNMRTHEVAFLLNPAFCGRVLYSTIKTYNDKTCRAFPFPLIYLILPLVLHKETRININSRTQLQLWIQRYPQLLIDFPQRARELVPITNESVEFLLQTGKVLLTPNGELEISPASKTLSKTKFVDAEISECLKKGEHIAKWFATAGKVETIYIELGVRP</sequence>
<comment type="caution">
    <text evidence="1">The sequence shown here is derived from an EMBL/GenBank/DDBJ whole genome shotgun (WGS) entry which is preliminary data.</text>
</comment>
<accession>A0A3E3E2M4</accession>
<protein>
    <submittedName>
        <fullName evidence="1">Uncharacterized protein</fullName>
    </submittedName>
</protein>
<evidence type="ECO:0000313" key="2">
    <source>
        <dbReference type="Proteomes" id="UP000261212"/>
    </source>
</evidence>
<dbReference type="Pfam" id="PF20131">
    <property type="entry name" value="MC3"/>
    <property type="match status" value="1"/>
</dbReference>
<proteinExistence type="predicted"/>
<organism evidence="1 2">
    <name type="scientific">Anaerofustis stercorihominis</name>
    <dbReference type="NCBI Taxonomy" id="214853"/>
    <lineage>
        <taxon>Bacteria</taxon>
        <taxon>Bacillati</taxon>
        <taxon>Bacillota</taxon>
        <taxon>Clostridia</taxon>
        <taxon>Eubacteriales</taxon>
        <taxon>Eubacteriaceae</taxon>
        <taxon>Anaerofustis</taxon>
    </lineage>
</organism>
<evidence type="ECO:0000313" key="1">
    <source>
        <dbReference type="EMBL" id="RGD75832.1"/>
    </source>
</evidence>
<dbReference type="AlphaFoldDB" id="A0A3E3E2M4"/>
<dbReference type="EMBL" id="QUSM01000001">
    <property type="protein sequence ID" value="RGD75832.1"/>
    <property type="molecule type" value="Genomic_DNA"/>
</dbReference>